<proteinExistence type="inferred from homology"/>
<keyword evidence="5 6" id="KW-0804">Transcription</keyword>
<keyword evidence="6" id="KW-0934">Plastid</keyword>
<dbReference type="InterPro" id="IPR014284">
    <property type="entry name" value="RNA_pol_sigma-70_dom"/>
</dbReference>
<dbReference type="Gene3D" id="1.10.10.10">
    <property type="entry name" value="Winged helix-like DNA-binding domain superfamily/Winged helix DNA-binding domain"/>
    <property type="match status" value="2"/>
</dbReference>
<dbReference type="NCBIfam" id="TIGR02937">
    <property type="entry name" value="sigma70-ECF"/>
    <property type="match status" value="1"/>
</dbReference>
<evidence type="ECO:0000259" key="7">
    <source>
        <dbReference type="PROSITE" id="PS00715"/>
    </source>
</evidence>
<dbReference type="InterPro" id="IPR007627">
    <property type="entry name" value="RNA_pol_sigma70_r2"/>
</dbReference>
<keyword evidence="3 6" id="KW-0731">Sigma factor</keyword>
<dbReference type="PIRSF" id="PIRSF000767">
    <property type="entry name" value="RNA_pol_sigma_SigB/C/D"/>
    <property type="match status" value="1"/>
</dbReference>
<dbReference type="InterPro" id="IPR007624">
    <property type="entry name" value="RNA_pol_sigma70_r3"/>
</dbReference>
<dbReference type="InterPro" id="IPR013324">
    <property type="entry name" value="RNA_pol_sigma_r3/r4-like"/>
</dbReference>
<dbReference type="PANTHER" id="PTHR30603:SF45">
    <property type="entry name" value="RNA POLYMERASE SIGMA FACTOR SIGF, CHLOROPLASTIC"/>
    <property type="match status" value="1"/>
</dbReference>
<reference evidence="9 10" key="1">
    <citation type="journal article" date="2023" name="Plants (Basel)">
        <title>Bridging the Gap: Combining Genomics and Transcriptomics Approaches to Understand Stylosanthes scabra, an Orphan Legume from the Brazilian Caatinga.</title>
        <authorList>
            <person name="Ferreira-Neto J.R.C."/>
            <person name="da Silva M.D."/>
            <person name="Binneck E."/>
            <person name="de Melo N.F."/>
            <person name="da Silva R.H."/>
            <person name="de Melo A.L.T.M."/>
            <person name="Pandolfi V."/>
            <person name="Bustamante F.O."/>
            <person name="Brasileiro-Vidal A.C."/>
            <person name="Benko-Iseppon A.M."/>
        </authorList>
    </citation>
    <scope>NUCLEOTIDE SEQUENCE [LARGE SCALE GENOMIC DNA]</scope>
    <source>
        <tissue evidence="9">Leaves</tissue>
    </source>
</reference>
<keyword evidence="6" id="KW-0150">Chloroplast</keyword>
<gene>
    <name evidence="9" type="ORF">PIB30_017363</name>
</gene>
<dbReference type="Proteomes" id="UP001341840">
    <property type="component" value="Unassembled WGS sequence"/>
</dbReference>
<evidence type="ECO:0000313" key="10">
    <source>
        <dbReference type="Proteomes" id="UP001341840"/>
    </source>
</evidence>
<dbReference type="PRINTS" id="PR00046">
    <property type="entry name" value="SIGMA70FCT"/>
</dbReference>
<accession>A0ABU6UAN9</accession>
<organism evidence="9 10">
    <name type="scientific">Stylosanthes scabra</name>
    <dbReference type="NCBI Taxonomy" id="79078"/>
    <lineage>
        <taxon>Eukaryota</taxon>
        <taxon>Viridiplantae</taxon>
        <taxon>Streptophyta</taxon>
        <taxon>Embryophyta</taxon>
        <taxon>Tracheophyta</taxon>
        <taxon>Spermatophyta</taxon>
        <taxon>Magnoliopsida</taxon>
        <taxon>eudicotyledons</taxon>
        <taxon>Gunneridae</taxon>
        <taxon>Pentapetalae</taxon>
        <taxon>rosids</taxon>
        <taxon>fabids</taxon>
        <taxon>Fabales</taxon>
        <taxon>Fabaceae</taxon>
        <taxon>Papilionoideae</taxon>
        <taxon>50 kb inversion clade</taxon>
        <taxon>dalbergioids sensu lato</taxon>
        <taxon>Dalbergieae</taxon>
        <taxon>Pterocarpus clade</taxon>
        <taxon>Stylosanthes</taxon>
    </lineage>
</organism>
<evidence type="ECO:0000256" key="4">
    <source>
        <dbReference type="ARBA" id="ARBA00023125"/>
    </source>
</evidence>
<evidence type="ECO:0000256" key="6">
    <source>
        <dbReference type="PIRNR" id="PIRNR000767"/>
    </source>
</evidence>
<dbReference type="CDD" id="cd06171">
    <property type="entry name" value="Sigma70_r4"/>
    <property type="match status" value="1"/>
</dbReference>
<dbReference type="Gene3D" id="1.20.120.1810">
    <property type="match status" value="1"/>
</dbReference>
<evidence type="ECO:0000256" key="1">
    <source>
        <dbReference type="ARBA" id="ARBA00007788"/>
    </source>
</evidence>
<dbReference type="Pfam" id="PF04545">
    <property type="entry name" value="Sigma70_r4"/>
    <property type="match status" value="1"/>
</dbReference>
<keyword evidence="10" id="KW-1185">Reference proteome</keyword>
<dbReference type="Pfam" id="PF04539">
    <property type="entry name" value="Sigma70_r3"/>
    <property type="match status" value="1"/>
</dbReference>
<dbReference type="SUPFAM" id="SSF88946">
    <property type="entry name" value="Sigma2 domain of RNA polymerase sigma factors"/>
    <property type="match status" value="1"/>
</dbReference>
<feature type="domain" description="RNA polymerase sigma-70" evidence="8">
    <location>
        <begin position="522"/>
        <end position="548"/>
    </location>
</feature>
<evidence type="ECO:0000256" key="3">
    <source>
        <dbReference type="ARBA" id="ARBA00023082"/>
    </source>
</evidence>
<dbReference type="InterPro" id="IPR007630">
    <property type="entry name" value="RNA_pol_sigma70_r4"/>
</dbReference>
<dbReference type="InterPro" id="IPR050239">
    <property type="entry name" value="Sigma-70_RNA_pol_init_factors"/>
</dbReference>
<comment type="function">
    <text evidence="6">Sigma factors are initiation factors that promote the attachment of plastid-encoded RNA polymerase (PEP) to specific initiation sites and are then released.</text>
</comment>
<dbReference type="InterPro" id="IPR000943">
    <property type="entry name" value="RNA_pol_sigma70"/>
</dbReference>
<keyword evidence="2 6" id="KW-0805">Transcription regulation</keyword>
<evidence type="ECO:0000259" key="8">
    <source>
        <dbReference type="PROSITE" id="PS00716"/>
    </source>
</evidence>
<keyword evidence="4 6" id="KW-0238">DNA-binding</keyword>
<dbReference type="PANTHER" id="PTHR30603">
    <property type="entry name" value="RNA POLYMERASE SIGMA FACTOR RPO"/>
    <property type="match status" value="1"/>
</dbReference>
<dbReference type="InterPro" id="IPR016262">
    <property type="entry name" value="RNA_pol_sigma_SigB/C/D/F"/>
</dbReference>
<protein>
    <recommendedName>
        <fullName evidence="6">RNA polymerase sigma factor</fullName>
    </recommendedName>
</protein>
<dbReference type="Pfam" id="PF04542">
    <property type="entry name" value="Sigma70_r2"/>
    <property type="match status" value="1"/>
</dbReference>
<sequence length="565" mass="64177">MESAKTMFIITPPFPPRTLLSSTSSPSVLMLHEQAAPLVASWSSSFAAQHFPTSVLSQEQRDEYKPLLHLYKEDKNSQVTLNTRHVDKDNNDNVDDQLVHHFRQQLQLLSRLQNVLKSSTRETAAASPLQPDAVDSDSPADGLQFDAVSLSKRALLAAKQAASVAEEMTLIEADEDDDPLPLGLASTSLAETSVGKNKIVRSRRLLERRSKQRKVPKSKFLDDESYLARKSDLQGRLQVEKKIKEGFDQNDPLRLFLWGPETKRLLTSEEESQLFAQLQDFRRLEEVKTRLQSQFGREPTFVEWAEGVGLSCHALQTQIHHGNIIREKIINANLRMVVHIAKQYQGRGLSLQDLLQEGSMGLMKSVEKFKPQVGCRFGTYAYWWIRQTIRKAIFLHSRSIRLPETLYTLLGKVTEAKKLFIQEGNLHPSKEELAERVGITVEKFERLLFSARIPISMQQPVWADQDTTHQEITADSAIEIPGLGVEKQFMRRHVRNLLSSLSPKEKRIVGLRFGIEDGRERSLQEIGNIIGLTKERVRQLEGRALKKLKKCLDGEGLHAYVDLIV</sequence>
<comment type="caution">
    <text evidence="9">The sequence shown here is derived from an EMBL/GenBank/DDBJ whole genome shotgun (WGS) entry which is preliminary data.</text>
</comment>
<dbReference type="InterPro" id="IPR036388">
    <property type="entry name" value="WH-like_DNA-bd_sf"/>
</dbReference>
<evidence type="ECO:0000256" key="5">
    <source>
        <dbReference type="ARBA" id="ARBA00023163"/>
    </source>
</evidence>
<dbReference type="PROSITE" id="PS00715">
    <property type="entry name" value="SIGMA70_1"/>
    <property type="match status" value="1"/>
</dbReference>
<dbReference type="EMBL" id="JASCZI010120879">
    <property type="protein sequence ID" value="MED6156753.1"/>
    <property type="molecule type" value="Genomic_DNA"/>
</dbReference>
<dbReference type="SUPFAM" id="SSF88659">
    <property type="entry name" value="Sigma3 and sigma4 domains of RNA polymerase sigma factors"/>
    <property type="match status" value="2"/>
</dbReference>
<name>A0ABU6UAN9_9FABA</name>
<evidence type="ECO:0000256" key="2">
    <source>
        <dbReference type="ARBA" id="ARBA00023015"/>
    </source>
</evidence>
<comment type="subcellular location">
    <subcellularLocation>
        <location evidence="6">Plastid</location>
        <location evidence="6">Chloroplast</location>
    </subcellularLocation>
</comment>
<feature type="domain" description="RNA polymerase sigma-70" evidence="7">
    <location>
        <begin position="353"/>
        <end position="366"/>
    </location>
</feature>
<dbReference type="PROSITE" id="PS00716">
    <property type="entry name" value="SIGMA70_2"/>
    <property type="match status" value="1"/>
</dbReference>
<dbReference type="InterPro" id="IPR013325">
    <property type="entry name" value="RNA_pol_sigma_r2"/>
</dbReference>
<evidence type="ECO:0000313" key="9">
    <source>
        <dbReference type="EMBL" id="MED6156753.1"/>
    </source>
</evidence>
<comment type="similarity">
    <text evidence="1 6">Belongs to the sigma-70 factor family.</text>
</comment>